<dbReference type="EMBL" id="BMRP01000015">
    <property type="protein sequence ID" value="GGU73215.1"/>
    <property type="molecule type" value="Genomic_DNA"/>
</dbReference>
<feature type="transmembrane region" description="Helical" evidence="1">
    <location>
        <begin position="21"/>
        <end position="43"/>
    </location>
</feature>
<proteinExistence type="predicted"/>
<keyword evidence="1" id="KW-0812">Transmembrane</keyword>
<reference evidence="3" key="1">
    <citation type="journal article" date="2019" name="Int. J. Syst. Evol. Microbiol.">
        <title>The Global Catalogue of Microorganisms (GCM) 10K type strain sequencing project: providing services to taxonomists for standard genome sequencing and annotation.</title>
        <authorList>
            <consortium name="The Broad Institute Genomics Platform"/>
            <consortium name="The Broad Institute Genome Sequencing Center for Infectious Disease"/>
            <person name="Wu L."/>
            <person name="Ma J."/>
        </authorList>
    </citation>
    <scope>NUCLEOTIDE SEQUENCE [LARGE SCALE GENOMIC DNA]</scope>
    <source>
        <strain evidence="3">JCM 3399</strain>
    </source>
</reference>
<comment type="caution">
    <text evidence="2">The sequence shown here is derived from an EMBL/GenBank/DDBJ whole genome shotgun (WGS) entry which is preliminary data.</text>
</comment>
<keyword evidence="1" id="KW-1133">Transmembrane helix</keyword>
<name>A0ABQ2V957_9ACTN</name>
<protein>
    <submittedName>
        <fullName evidence="2">Uncharacterized protein</fullName>
    </submittedName>
</protein>
<organism evidence="2 3">
    <name type="scientific">Streptomyces albospinus</name>
    <dbReference type="NCBI Taxonomy" id="285515"/>
    <lineage>
        <taxon>Bacteria</taxon>
        <taxon>Bacillati</taxon>
        <taxon>Actinomycetota</taxon>
        <taxon>Actinomycetes</taxon>
        <taxon>Kitasatosporales</taxon>
        <taxon>Streptomycetaceae</taxon>
        <taxon>Streptomyces</taxon>
    </lineage>
</organism>
<dbReference type="Proteomes" id="UP000654471">
    <property type="component" value="Unassembled WGS sequence"/>
</dbReference>
<keyword evidence="3" id="KW-1185">Reference proteome</keyword>
<keyword evidence="1" id="KW-0472">Membrane</keyword>
<evidence type="ECO:0000313" key="3">
    <source>
        <dbReference type="Proteomes" id="UP000654471"/>
    </source>
</evidence>
<gene>
    <name evidence="2" type="ORF">GCM10010211_43850</name>
</gene>
<accession>A0ABQ2V957</accession>
<sequence length="160" mass="17244">MRTVRGRGVPGRGTAPRRWSPEIAATLMVIAVGAAEVAVLRLAPPDLRPVISAGLLGGALAALVLFAAVWRSRHTPAREVHHPVLPEAGPDGWFGADALEGFPMEEIRPLLPAPDAPDLNRLYTAWILVNHGHDAPWISHHLDLPPAAVRLLVDAAYQRQ</sequence>
<evidence type="ECO:0000256" key="1">
    <source>
        <dbReference type="SAM" id="Phobius"/>
    </source>
</evidence>
<evidence type="ECO:0000313" key="2">
    <source>
        <dbReference type="EMBL" id="GGU73215.1"/>
    </source>
</evidence>
<feature type="transmembrane region" description="Helical" evidence="1">
    <location>
        <begin position="49"/>
        <end position="70"/>
    </location>
</feature>